<dbReference type="GO" id="GO:0000045">
    <property type="term" value="P:autophagosome assembly"/>
    <property type="evidence" value="ECO:0007669"/>
    <property type="project" value="TreeGrafter"/>
</dbReference>
<feature type="region of interest" description="Disordered" evidence="10">
    <location>
        <begin position="1238"/>
        <end position="1276"/>
    </location>
</feature>
<dbReference type="GeneTree" id="ENSGT00620000087966"/>
<keyword evidence="4" id="KW-0813">Transport</keyword>
<dbReference type="Pfam" id="PF13329">
    <property type="entry name" value="ATG2_CAD"/>
    <property type="match status" value="3"/>
</dbReference>
<dbReference type="GO" id="GO:0032266">
    <property type="term" value="F:phosphatidylinositol-3-phosphate binding"/>
    <property type="evidence" value="ECO:0007669"/>
    <property type="project" value="TreeGrafter"/>
</dbReference>
<dbReference type="PANTHER" id="PTHR13190:SF21">
    <property type="entry name" value="AUTOPHAGY-RELATED PROTEIN 2 HOMOLOG A"/>
    <property type="match status" value="1"/>
</dbReference>
<evidence type="ECO:0000256" key="3">
    <source>
        <dbReference type="ARBA" id="ARBA00009714"/>
    </source>
</evidence>
<evidence type="ECO:0000256" key="10">
    <source>
        <dbReference type="SAM" id="MobiDB-lite"/>
    </source>
</evidence>
<evidence type="ECO:0000256" key="1">
    <source>
        <dbReference type="ARBA" id="ARBA00004406"/>
    </source>
</evidence>
<comment type="similarity">
    <text evidence="3">Belongs to the ATG2 family.</text>
</comment>
<dbReference type="Proteomes" id="UP000694383">
    <property type="component" value="Unplaced"/>
</dbReference>
<accession>A0A8C7ZP61</accession>
<evidence type="ECO:0000256" key="7">
    <source>
        <dbReference type="ARBA" id="ARBA00023136"/>
    </source>
</evidence>
<evidence type="ECO:0000256" key="9">
    <source>
        <dbReference type="ARBA" id="ARBA00024615"/>
    </source>
</evidence>
<dbReference type="GO" id="GO:0043495">
    <property type="term" value="F:protein-membrane adaptor activity"/>
    <property type="evidence" value="ECO:0007669"/>
    <property type="project" value="TreeGrafter"/>
</dbReference>
<evidence type="ECO:0000256" key="6">
    <source>
        <dbReference type="ARBA" id="ARBA00023055"/>
    </source>
</evidence>
<dbReference type="GO" id="GO:0061709">
    <property type="term" value="P:reticulophagy"/>
    <property type="evidence" value="ECO:0007669"/>
    <property type="project" value="TreeGrafter"/>
</dbReference>
<name>A0A8C7ZP61_9TELE</name>
<organism evidence="11 12">
    <name type="scientific">Oryzias sinensis</name>
    <name type="common">Chinese medaka</name>
    <dbReference type="NCBI Taxonomy" id="183150"/>
    <lineage>
        <taxon>Eukaryota</taxon>
        <taxon>Metazoa</taxon>
        <taxon>Chordata</taxon>
        <taxon>Craniata</taxon>
        <taxon>Vertebrata</taxon>
        <taxon>Euteleostomi</taxon>
        <taxon>Actinopterygii</taxon>
        <taxon>Neopterygii</taxon>
        <taxon>Teleostei</taxon>
        <taxon>Neoteleostei</taxon>
        <taxon>Acanthomorphata</taxon>
        <taxon>Ovalentaria</taxon>
        <taxon>Atherinomorphae</taxon>
        <taxon>Beloniformes</taxon>
        <taxon>Adrianichthyidae</taxon>
        <taxon>Oryziinae</taxon>
        <taxon>Oryzias</taxon>
    </lineage>
</organism>
<evidence type="ECO:0000313" key="11">
    <source>
        <dbReference type="Ensembl" id="ENSOSIP00000043970.1"/>
    </source>
</evidence>
<dbReference type="InterPro" id="IPR026849">
    <property type="entry name" value="ATG2"/>
</dbReference>
<dbReference type="GO" id="GO:0000422">
    <property type="term" value="P:autophagy of mitochondrion"/>
    <property type="evidence" value="ECO:0007669"/>
    <property type="project" value="TreeGrafter"/>
</dbReference>
<keyword evidence="6" id="KW-0445">Lipid transport</keyword>
<dbReference type="GO" id="GO:0005789">
    <property type="term" value="C:endoplasmic reticulum membrane"/>
    <property type="evidence" value="ECO:0007669"/>
    <property type="project" value="UniProtKB-SubCell"/>
</dbReference>
<evidence type="ECO:0000313" key="12">
    <source>
        <dbReference type="Proteomes" id="UP000694383"/>
    </source>
</evidence>
<dbReference type="GO" id="GO:0061908">
    <property type="term" value="C:phagophore"/>
    <property type="evidence" value="ECO:0007669"/>
    <property type="project" value="TreeGrafter"/>
</dbReference>
<sequence>MSRWLFPWSGSIKKRACRYLLQHYLGHFLQERLSLDQLGLDLYNGSGVIKEINLDVWAVNELLDSLGAPLEIVEGFVSSIKVTIPWQALLTDHCTLEVSGLQITCRPKYRTNGGWDSQGWSSSMTSSMQLAQECLKDPPEASEDPPAPLEGLEMFAETIETVLRRIKVTLLDTIIRIEHQPLDLKTGVALEVHIKRLEYFDEAVRDPASQTAVPVDIHQPPAFLHKILQLNAVQLFYDNTGTLQVENAVLSLSKPLVAPPCPPSQPLPIGSCSGFIEMTVKLKQNDMLPGPKLELDGKVGCVHMLLSPDQITHLTDLLAALCIDIGIVELRCVHLLIPADMFYSMGPAGMSCSVTSIRSGSELSESDMESSTHSFSSFTQPAQVHLPCLCSYLLFSQFNALFIVAGRSYSGQAEQLKPDALLRLTFGGLTLTLLTEDPLSKSDGASSLAQVSQVFFRELGFFKDSMFSNRGFHHLRGGFAKACPQSHLRSGSAHSLSVAVHQGCCFFLNPQIKVRLTFHSVICIKMFVNFLSFQAQSFELSSSFTLLSPHAVLRLRFPIADLRPLHIRRPPSQRAVREETLVLELMELELKHQELSDPTVFFFVLSRISVRVHGVEAQGPAAGLSGMNLSLMKDLGAAFFESHCEFNEKTSSPFSSNRTMFETEEMVIPAGPEEMLQFQEQCVAQCQCAVDVIMPLAYILLPSKQAFQSIYNRINNDLLMWEPPPPPPPSAHSPERSSHQREEFQLCKSAFRLGDHGEIVLDLEGGKMFSVAQYLNDPNLSFLCLESRRVELYHQAVVKATTIPERLEMPSFSPPKHLDPTIYPTEVGVSSVSGREGEPQMLSTAIKITLDLQRNVKEFLVALQLQGATMRHYVAQTHQSWHEQLVDFLDVIDDPILGYTAPAVITVLHTHLATCAIDYRPLYLPLRALFTAESFSLSSNIIVDTATFHLRFILDDSALYLSDKCEVDTVDLRRDYVCILDIDLLELAITTWKGNSTGKLSHPLFELRCSNNVVHLHTCADSCAALINLLQYLVSQGDLHPPPRLTSPTEIAGQILPLSESPASLVSCPPAETAEINQYDLADALIDTERSHREESSPSVPSGSPVSVYLFPGEASKQIPSVLQRDKHELDGLVSIATEAQADMSDKDSEVSTDNDDFCILEAPGMGIPPRDGEPVVTVLSQGPIKVKDSHFSRPRGSSDLLRAPSRFPVPQSRLMLREISVVWHLYGGKDFGGKPISIHAPSTNRGRSAPAGVRGSPSRAVPSSRPQNSWRWAGGSGRQHSLLMEIQLTKVSLQHESYPVAVTGQDGDGAGAPGVGPAGEHPLSRQVFIVQELEIRDRLASSQINKFLYLYTSESMPRRAHSNMLTVKALQVCPESGLGGPECCLRVSLLPLRLNIDQDALFFLKDFFSNLASYVNPYLPVDTAAEGDKCDASKNFTAVILLSSLPFREFRFTSEVPIWLDYHGKHVVIEQVRGTFAGILIGLAQLNCSELKLKRLCCRHGLLGVDKVIQYAVTEWLTDIRKNQLPGILGGVGPMHSVVQLFHGVRDLFWLPIEQYRKDGRIIRGLQRGAASFGTSTASAALELSNRLVQAIQATAETVYDILSPTPPLNRYITEGRAPNSRSRRAIQPADLREGVAKAYDTVREGVIDTAQTLCDVASRGHEQKGLPGAVGGVLRQIPPTVVRPLIVASEATSNLLGGMRNQIKPDARKEDFLKWRTEDAQE</sequence>
<comment type="subcellular location">
    <subcellularLocation>
        <location evidence="1">Endoplasmic reticulum membrane</location>
        <topology evidence="1">Peripheral membrane protein</topology>
    </subcellularLocation>
    <subcellularLocation>
        <location evidence="2">Preautophagosomal structure membrane</location>
        <topology evidence="2">Peripheral membrane protein</topology>
    </subcellularLocation>
</comment>
<comment type="catalytic activity">
    <reaction evidence="8">
        <text>a 1,2-diacyl-sn-glycero-3-phospho-L-serine(in) = a 1,2-diacyl-sn-glycero-3-phospho-L-serine(out)</text>
        <dbReference type="Rhea" id="RHEA:38663"/>
        <dbReference type="ChEBI" id="CHEBI:57262"/>
    </reaction>
</comment>
<evidence type="ECO:0000256" key="2">
    <source>
        <dbReference type="ARBA" id="ARBA00004623"/>
    </source>
</evidence>
<dbReference type="PANTHER" id="PTHR13190">
    <property type="entry name" value="AUTOPHAGY-RELATED 2, ISOFORM A"/>
    <property type="match status" value="1"/>
</dbReference>
<comment type="catalytic activity">
    <reaction evidence="9">
        <text>a 1,2-diacyl-sn-glycero-3-phosphoethanolamine(in) = a 1,2-diacyl-sn-glycero-3-phosphoethanolamine(out)</text>
        <dbReference type="Rhea" id="RHEA:38895"/>
        <dbReference type="ChEBI" id="CHEBI:64612"/>
    </reaction>
</comment>
<keyword evidence="7" id="KW-0472">Membrane</keyword>
<reference evidence="11" key="2">
    <citation type="submission" date="2025-09" db="UniProtKB">
        <authorList>
            <consortium name="Ensembl"/>
        </authorList>
    </citation>
    <scope>IDENTIFICATION</scope>
</reference>
<dbReference type="GO" id="GO:0034045">
    <property type="term" value="C:phagophore assembly site membrane"/>
    <property type="evidence" value="ECO:0007669"/>
    <property type="project" value="UniProtKB-SubCell"/>
</dbReference>
<protein>
    <submittedName>
        <fullName evidence="11">Autophagy related 2A</fullName>
    </submittedName>
</protein>
<evidence type="ECO:0000256" key="5">
    <source>
        <dbReference type="ARBA" id="ARBA00022824"/>
    </source>
</evidence>
<evidence type="ECO:0000256" key="8">
    <source>
        <dbReference type="ARBA" id="ARBA00024479"/>
    </source>
</evidence>
<keyword evidence="12" id="KW-1185">Reference proteome</keyword>
<dbReference type="GO" id="GO:0006869">
    <property type="term" value="P:lipid transport"/>
    <property type="evidence" value="ECO:0007669"/>
    <property type="project" value="UniProtKB-KW"/>
</dbReference>
<dbReference type="GO" id="GO:0034727">
    <property type="term" value="P:piecemeal microautophagy of the nucleus"/>
    <property type="evidence" value="ECO:0007669"/>
    <property type="project" value="TreeGrafter"/>
</dbReference>
<dbReference type="GO" id="GO:0061723">
    <property type="term" value="P:glycophagy"/>
    <property type="evidence" value="ECO:0007669"/>
    <property type="project" value="TreeGrafter"/>
</dbReference>
<proteinExistence type="inferred from homology"/>
<reference evidence="11" key="1">
    <citation type="submission" date="2025-08" db="UniProtKB">
        <authorList>
            <consortium name="Ensembl"/>
        </authorList>
    </citation>
    <scope>IDENTIFICATION</scope>
</reference>
<keyword evidence="5" id="KW-0256">Endoplasmic reticulum</keyword>
<evidence type="ECO:0000256" key="4">
    <source>
        <dbReference type="ARBA" id="ARBA00022448"/>
    </source>
</evidence>
<dbReference type="Ensembl" id="ENSOSIT00000046269.1">
    <property type="protein sequence ID" value="ENSOSIP00000043970.1"/>
    <property type="gene ID" value="ENSOSIG00000021049.1"/>
</dbReference>